<dbReference type="GO" id="GO:0005739">
    <property type="term" value="C:mitochondrion"/>
    <property type="evidence" value="ECO:0007669"/>
    <property type="project" value="UniProtKB-SubCell"/>
</dbReference>
<organism evidence="7 8">
    <name type="scientific">Ramazzottius varieornatus</name>
    <name type="common">Water bear</name>
    <name type="synonym">Tardigrade</name>
    <dbReference type="NCBI Taxonomy" id="947166"/>
    <lineage>
        <taxon>Eukaryota</taxon>
        <taxon>Metazoa</taxon>
        <taxon>Ecdysozoa</taxon>
        <taxon>Tardigrada</taxon>
        <taxon>Eutardigrada</taxon>
        <taxon>Parachela</taxon>
        <taxon>Hypsibioidea</taxon>
        <taxon>Ramazzottiidae</taxon>
        <taxon>Ramazzottius</taxon>
    </lineage>
</organism>
<sequence>MAPNQGQYDSTTASFDEFAHPELKEYRKPSTLRQKFTRLFTDMPVFPIGMLGFCSMAGYGIWKYQRMPIKDSVSKTLYFTGLRIAAQGLAVGIIVAGAAHHVYKDYMWNKEHPGEERPRDL</sequence>
<protein>
    <recommendedName>
        <fullName evidence="6">HIG1 domain-containing protein</fullName>
    </recommendedName>
</protein>
<keyword evidence="8" id="KW-1185">Reference proteome</keyword>
<comment type="subcellular location">
    <subcellularLocation>
        <location evidence="1">Mitochondrion</location>
    </subcellularLocation>
</comment>
<evidence type="ECO:0000313" key="7">
    <source>
        <dbReference type="EMBL" id="GAU97184.1"/>
    </source>
</evidence>
<evidence type="ECO:0000256" key="4">
    <source>
        <dbReference type="ARBA" id="ARBA00023136"/>
    </source>
</evidence>
<keyword evidence="4 5" id="KW-0472">Membrane</keyword>
<evidence type="ECO:0000256" key="5">
    <source>
        <dbReference type="SAM" id="Phobius"/>
    </source>
</evidence>
<accession>A0A1D1V676</accession>
<feature type="transmembrane region" description="Helical" evidence="5">
    <location>
        <begin position="45"/>
        <end position="62"/>
    </location>
</feature>
<name>A0A1D1V676_RAMVA</name>
<evidence type="ECO:0000259" key="6">
    <source>
        <dbReference type="Pfam" id="PF04588"/>
    </source>
</evidence>
<evidence type="ECO:0000313" key="8">
    <source>
        <dbReference type="Proteomes" id="UP000186922"/>
    </source>
</evidence>
<comment type="caution">
    <text evidence="7">The sequence shown here is derived from an EMBL/GenBank/DDBJ whole genome shotgun (WGS) entry which is preliminary data.</text>
</comment>
<dbReference type="Gene3D" id="6.10.140.1320">
    <property type="match status" value="1"/>
</dbReference>
<dbReference type="InterPro" id="IPR007667">
    <property type="entry name" value="Hypoxia_induced_domain"/>
</dbReference>
<gene>
    <name evidence="7" type="primary">RvY_08526</name>
    <name evidence="7" type="synonym">RvY_08526.2</name>
    <name evidence="7" type="ORF">RvY_08526-2</name>
</gene>
<keyword evidence="3 5" id="KW-1133">Transmembrane helix</keyword>
<reference evidence="7 8" key="1">
    <citation type="journal article" date="2016" name="Nat. Commun.">
        <title>Extremotolerant tardigrade genome and improved radiotolerance of human cultured cells by tardigrade-unique protein.</title>
        <authorList>
            <person name="Hashimoto T."/>
            <person name="Horikawa D.D."/>
            <person name="Saito Y."/>
            <person name="Kuwahara H."/>
            <person name="Kozuka-Hata H."/>
            <person name="Shin-I T."/>
            <person name="Minakuchi Y."/>
            <person name="Ohishi K."/>
            <person name="Motoyama A."/>
            <person name="Aizu T."/>
            <person name="Enomoto A."/>
            <person name="Kondo K."/>
            <person name="Tanaka S."/>
            <person name="Hara Y."/>
            <person name="Koshikawa S."/>
            <person name="Sagara H."/>
            <person name="Miura T."/>
            <person name="Yokobori S."/>
            <person name="Miyagawa K."/>
            <person name="Suzuki Y."/>
            <person name="Kubo T."/>
            <person name="Oyama M."/>
            <person name="Kohara Y."/>
            <person name="Fujiyama A."/>
            <person name="Arakawa K."/>
            <person name="Katayama T."/>
            <person name="Toyoda A."/>
            <person name="Kunieda T."/>
        </authorList>
    </citation>
    <scope>NUCLEOTIDE SEQUENCE [LARGE SCALE GENOMIC DNA]</scope>
    <source>
        <strain evidence="7 8">YOKOZUNA-1</strain>
    </source>
</reference>
<dbReference type="OrthoDB" id="10003563at2759"/>
<keyword evidence="2 5" id="KW-0812">Transmembrane</keyword>
<feature type="transmembrane region" description="Helical" evidence="5">
    <location>
        <begin position="82"/>
        <end position="103"/>
    </location>
</feature>
<dbReference type="Proteomes" id="UP000186922">
    <property type="component" value="Unassembled WGS sequence"/>
</dbReference>
<dbReference type="EMBL" id="BDGG01000004">
    <property type="protein sequence ID" value="GAU97184.1"/>
    <property type="molecule type" value="Genomic_DNA"/>
</dbReference>
<evidence type="ECO:0000256" key="3">
    <source>
        <dbReference type="ARBA" id="ARBA00022989"/>
    </source>
</evidence>
<evidence type="ECO:0000256" key="2">
    <source>
        <dbReference type="ARBA" id="ARBA00022692"/>
    </source>
</evidence>
<dbReference type="STRING" id="947166.A0A1D1V676"/>
<feature type="domain" description="HIG1" evidence="6">
    <location>
        <begin position="43"/>
        <end position="97"/>
    </location>
</feature>
<evidence type="ECO:0000256" key="1">
    <source>
        <dbReference type="ARBA" id="ARBA00004173"/>
    </source>
</evidence>
<dbReference type="AlphaFoldDB" id="A0A1D1V676"/>
<proteinExistence type="predicted"/>
<dbReference type="Pfam" id="PF04588">
    <property type="entry name" value="HIG_1_N"/>
    <property type="match status" value="1"/>
</dbReference>